<feature type="repeat" description="ANK" evidence="3">
    <location>
        <begin position="332"/>
        <end position="364"/>
    </location>
</feature>
<dbReference type="PROSITE" id="PS50088">
    <property type="entry name" value="ANK_REPEAT"/>
    <property type="match status" value="2"/>
</dbReference>
<dbReference type="InterPro" id="IPR036770">
    <property type="entry name" value="Ankyrin_rpt-contain_sf"/>
</dbReference>
<sequence length="917" mass="104881">MYGIFGLNNAYHTVPLKLLRDIDEIDDNKNAINQKILDAILDDNDTEFSELISQITTEDPNPNQHFMMSKYKLPRILSARPTYASLCALFAAEKCFTTLSLLCPDGPSSENFKKPDYYNRSPIHFACIGGSLNIIRELFQAGFDLNARDAEKMMPCHYSALAGTTDVLKYIWSKGGEILHHDDLLMSPLHVSCLYGTLNVLKFICEKVDTKGDILSDEYRNCDRFSRVFYTPLHLACISGNADVVRYILRNKEIAKKQVNAVDHETRTPLLISCQNGSLECVKCLVNFEGVRFYSIGKRYIALIEAAAGGYADIVTFLLHQKGVDVKEVNSKKLTAIDVAILNGHVEVIEILIQNGAIENMDSNAIGNLFFQACGTLNDEVINYLDNKLDIPYETMGSKFMKQACKIESESLVTFLLKKNCSLKGITDDDINFKMKWTPFMSFLRDKGADFSNLCTKEGMPVIVKVILTGSYCSLKELISEGVELNTEIIEKYGLLDSCFEQGKIEMILYLMEFKPKIDQDRCLNHIVEKFIEYSDKKYNKKSNDCLKIIEMLLKDYLANPSYVLNVTISSCCVNLLSLLVRYHVSFDNVLINFDLFQKKNFHSIFNFFKDNSIDITKILNQVNSRPIVLDAIMSKNPNMDLINEMNSVTSLKEVIEKNNLIENSLNCFNFNQFNFLLSFNPKIENATFCIKILLKNLNSSNQESLDNCVKITESLLINFNVDLNDQFIIEFIITKCLYEMIELFAKYGTDFNKVPLDYSKLTRSCHLKVFQILQKNGCLFQNQVKREMPVHNSSRMNVFTFFNHINDEIEKDSPIMANFLSFNRYEYDINTFLFLLQYSSNEDVANLRGRNFVKCNFCMSNVIDALLSVNSFTGILQVYHKLNHVLLPLNKSRDEFLEIVKTSKINELIEMVSDSM</sequence>
<accession>A0ABR2HUT2</accession>
<dbReference type="Gene3D" id="1.25.40.20">
    <property type="entry name" value="Ankyrin repeat-containing domain"/>
    <property type="match status" value="4"/>
</dbReference>
<dbReference type="Pfam" id="PF13637">
    <property type="entry name" value="Ank_4"/>
    <property type="match status" value="1"/>
</dbReference>
<dbReference type="SUPFAM" id="SSF48403">
    <property type="entry name" value="Ankyrin repeat"/>
    <property type="match status" value="1"/>
</dbReference>
<dbReference type="PANTHER" id="PTHR24126">
    <property type="entry name" value="ANKYRIN REPEAT, PH AND SEC7 DOMAIN CONTAINING PROTEIN SECG-RELATED"/>
    <property type="match status" value="1"/>
</dbReference>
<dbReference type="PANTHER" id="PTHR24126:SF14">
    <property type="entry name" value="ANK_REP_REGION DOMAIN-CONTAINING PROTEIN"/>
    <property type="match status" value="1"/>
</dbReference>
<reference evidence="4 5" key="1">
    <citation type="submission" date="2024-04" db="EMBL/GenBank/DDBJ databases">
        <title>Tritrichomonas musculus Genome.</title>
        <authorList>
            <person name="Alves-Ferreira E."/>
            <person name="Grigg M."/>
            <person name="Lorenzi H."/>
            <person name="Galac M."/>
        </authorList>
    </citation>
    <scope>NUCLEOTIDE SEQUENCE [LARGE SCALE GENOMIC DNA]</scope>
    <source>
        <strain evidence="4 5">EAF2021</strain>
    </source>
</reference>
<keyword evidence="1" id="KW-0677">Repeat</keyword>
<evidence type="ECO:0000313" key="5">
    <source>
        <dbReference type="Proteomes" id="UP001470230"/>
    </source>
</evidence>
<dbReference type="PROSITE" id="PS50297">
    <property type="entry name" value="ANK_REP_REGION"/>
    <property type="match status" value="2"/>
</dbReference>
<evidence type="ECO:0008006" key="6">
    <source>
        <dbReference type="Google" id="ProtNLM"/>
    </source>
</evidence>
<dbReference type="InterPro" id="IPR002110">
    <property type="entry name" value="Ankyrin_rpt"/>
</dbReference>
<protein>
    <recommendedName>
        <fullName evidence="6">DUF3447 domain-containing protein</fullName>
    </recommendedName>
</protein>
<evidence type="ECO:0000256" key="1">
    <source>
        <dbReference type="ARBA" id="ARBA00022737"/>
    </source>
</evidence>
<dbReference type="SMART" id="SM00248">
    <property type="entry name" value="ANK"/>
    <property type="match status" value="8"/>
</dbReference>
<evidence type="ECO:0000256" key="2">
    <source>
        <dbReference type="ARBA" id="ARBA00023043"/>
    </source>
</evidence>
<dbReference type="Pfam" id="PF00023">
    <property type="entry name" value="Ank"/>
    <property type="match status" value="1"/>
</dbReference>
<dbReference type="Proteomes" id="UP001470230">
    <property type="component" value="Unassembled WGS sequence"/>
</dbReference>
<organism evidence="4 5">
    <name type="scientific">Tritrichomonas musculus</name>
    <dbReference type="NCBI Taxonomy" id="1915356"/>
    <lineage>
        <taxon>Eukaryota</taxon>
        <taxon>Metamonada</taxon>
        <taxon>Parabasalia</taxon>
        <taxon>Tritrichomonadida</taxon>
        <taxon>Tritrichomonadidae</taxon>
        <taxon>Tritrichomonas</taxon>
    </lineage>
</organism>
<dbReference type="EMBL" id="JAPFFF010000023">
    <property type="protein sequence ID" value="KAK8852782.1"/>
    <property type="molecule type" value="Genomic_DNA"/>
</dbReference>
<keyword evidence="2 3" id="KW-0040">ANK repeat</keyword>
<gene>
    <name evidence="4" type="ORF">M9Y10_017772</name>
</gene>
<evidence type="ECO:0000256" key="3">
    <source>
        <dbReference type="PROSITE-ProRule" id="PRU00023"/>
    </source>
</evidence>
<feature type="repeat" description="ANK" evidence="3">
    <location>
        <begin position="118"/>
        <end position="150"/>
    </location>
</feature>
<name>A0ABR2HUT2_9EUKA</name>
<comment type="caution">
    <text evidence="4">The sequence shown here is derived from an EMBL/GenBank/DDBJ whole genome shotgun (WGS) entry which is preliminary data.</text>
</comment>
<dbReference type="Pfam" id="PF12796">
    <property type="entry name" value="Ank_2"/>
    <property type="match status" value="1"/>
</dbReference>
<proteinExistence type="predicted"/>
<keyword evidence="5" id="KW-1185">Reference proteome</keyword>
<evidence type="ECO:0000313" key="4">
    <source>
        <dbReference type="EMBL" id="KAK8852782.1"/>
    </source>
</evidence>